<proteinExistence type="predicted"/>
<comment type="caution">
    <text evidence="1">The sequence shown here is derived from an EMBL/GenBank/DDBJ whole genome shotgun (WGS) entry which is preliminary data.</text>
</comment>
<evidence type="ECO:0000313" key="1">
    <source>
        <dbReference type="EMBL" id="KAI8569632.1"/>
    </source>
</evidence>
<sequence>MGGCCCCSSKGVGVNRSPAFYHEAYMSIGEKVIAELLNSVVNYEDSCVVGSKLTMARYPRASEEREPLSSHHGTVAALSTGLLVNTNLETSSPDTYRPPPAPLPYDVNLGRPQTPPSNQETCGNKNDAPVHTANTGTVDETISGNVILETLDELLKKSDYKVEKDTELASSMEIEVELEKSGELKKSSEPLVLVGEECPTCLEEYDDDNPKIITKCEHHFHLACILEWMERSDTCPVCDQEMIFTPPVDV</sequence>
<keyword evidence="2" id="KW-1185">Reference proteome</keyword>
<accession>A0ACC0PV43</accession>
<evidence type="ECO:0000313" key="2">
    <source>
        <dbReference type="Proteomes" id="UP001062846"/>
    </source>
</evidence>
<dbReference type="EMBL" id="CM046389">
    <property type="protein sequence ID" value="KAI8569632.1"/>
    <property type="molecule type" value="Genomic_DNA"/>
</dbReference>
<gene>
    <name evidence="1" type="ORF">RHMOL_Rhmol02G0292900</name>
</gene>
<organism evidence="1 2">
    <name type="scientific">Rhododendron molle</name>
    <name type="common">Chinese azalea</name>
    <name type="synonym">Azalea mollis</name>
    <dbReference type="NCBI Taxonomy" id="49168"/>
    <lineage>
        <taxon>Eukaryota</taxon>
        <taxon>Viridiplantae</taxon>
        <taxon>Streptophyta</taxon>
        <taxon>Embryophyta</taxon>
        <taxon>Tracheophyta</taxon>
        <taxon>Spermatophyta</taxon>
        <taxon>Magnoliopsida</taxon>
        <taxon>eudicotyledons</taxon>
        <taxon>Gunneridae</taxon>
        <taxon>Pentapetalae</taxon>
        <taxon>asterids</taxon>
        <taxon>Ericales</taxon>
        <taxon>Ericaceae</taxon>
        <taxon>Ericoideae</taxon>
        <taxon>Rhodoreae</taxon>
        <taxon>Rhododendron</taxon>
    </lineage>
</organism>
<protein>
    <submittedName>
        <fullName evidence="1">Uncharacterized protein</fullName>
    </submittedName>
</protein>
<name>A0ACC0PV43_RHOML</name>
<reference evidence="1" key="1">
    <citation type="submission" date="2022-02" db="EMBL/GenBank/DDBJ databases">
        <title>Plant Genome Project.</title>
        <authorList>
            <person name="Zhang R.-G."/>
        </authorList>
    </citation>
    <scope>NUCLEOTIDE SEQUENCE</scope>
    <source>
        <strain evidence="1">AT1</strain>
    </source>
</reference>
<dbReference type="Proteomes" id="UP001062846">
    <property type="component" value="Chromosome 2"/>
</dbReference>